<protein>
    <submittedName>
        <fullName evidence="1">Uncharacterized protein</fullName>
    </submittedName>
</protein>
<evidence type="ECO:0000313" key="1">
    <source>
        <dbReference type="EMBL" id="EDQ02873.1"/>
    </source>
</evidence>
<proteinExistence type="predicted"/>
<comment type="caution">
    <text evidence="1">The sequence shown here is derived from an EMBL/GenBank/DDBJ whole genome shotgun (WGS) entry which is preliminary data.</text>
</comment>
<dbReference type="Proteomes" id="UP000003257">
    <property type="component" value="Unassembled WGS sequence"/>
</dbReference>
<dbReference type="EMBL" id="ABID01000090">
    <property type="protein sequence ID" value="EDQ02873.1"/>
    <property type="molecule type" value="Genomic_DNA"/>
</dbReference>
<sequence>MWITLRSGSEQRGYAGAGGLRQTPLFLTEEERGQAALKENKTRPVYRG</sequence>
<evidence type="ECO:0000313" key="2">
    <source>
        <dbReference type="Proteomes" id="UP000003257"/>
    </source>
</evidence>
<gene>
    <name evidence="1" type="ORF">OIHEL45_19636</name>
</gene>
<organism evidence="1 2">
    <name type="scientific">Sulfitobacter indolifex HEL-45</name>
    <dbReference type="NCBI Taxonomy" id="391624"/>
    <lineage>
        <taxon>Bacteria</taxon>
        <taxon>Pseudomonadati</taxon>
        <taxon>Pseudomonadota</taxon>
        <taxon>Alphaproteobacteria</taxon>
        <taxon>Rhodobacterales</taxon>
        <taxon>Roseobacteraceae</taxon>
        <taxon>Sulfitobacter</taxon>
    </lineage>
</organism>
<keyword evidence="2" id="KW-1185">Reference proteome</keyword>
<reference evidence="1 2" key="1">
    <citation type="submission" date="2007-11" db="EMBL/GenBank/DDBJ databases">
        <authorList>
            <person name="Wagner-Dobler I."/>
            <person name="Ferriera S."/>
            <person name="Johnson J."/>
            <person name="Kravitz S."/>
            <person name="Beeson K."/>
            <person name="Sutton G."/>
            <person name="Rogers Y.-H."/>
            <person name="Friedman R."/>
            <person name="Frazier M."/>
            <person name="Venter J.C."/>
        </authorList>
    </citation>
    <scope>NUCLEOTIDE SEQUENCE [LARGE SCALE GENOMIC DNA]</scope>
    <source>
        <strain evidence="1 2">HEL-45</strain>
    </source>
</reference>
<accession>A0ABM9X090</accession>
<name>A0ABM9X090_9RHOB</name>